<name>A0A1X0U354_9BACT</name>
<dbReference type="AlphaFoldDB" id="A0A1X0U354"/>
<organism evidence="2 3">
    <name type="scientific">Campylobacter concisus</name>
    <dbReference type="NCBI Taxonomy" id="199"/>
    <lineage>
        <taxon>Bacteria</taxon>
        <taxon>Pseudomonadati</taxon>
        <taxon>Campylobacterota</taxon>
        <taxon>Epsilonproteobacteria</taxon>
        <taxon>Campylobacterales</taxon>
        <taxon>Campylobacteraceae</taxon>
        <taxon>Campylobacter</taxon>
    </lineage>
</organism>
<reference evidence="2 3" key="1">
    <citation type="journal article" date="2017" name="Gene Rep">
        <title>The ribosomal RNA operon (rrn) of Campylobacter concisus supports molecular typing to genomospecies level.</title>
        <authorList>
            <person name="Huq M."/>
            <person name="Van T.T.H."/>
            <person name="Gurtler V."/>
            <person name="Elshagmani E."/>
            <person name="Allemailem K.S."/>
            <person name="Smooker P.M."/>
            <person name="Istivan T.S."/>
        </authorList>
    </citation>
    <scope>NUCLEOTIDE SEQUENCE [LARGE SCALE GENOMIC DNA]</scope>
    <source>
        <strain evidence="2 3">RCH 26</strain>
    </source>
</reference>
<evidence type="ECO:0000256" key="1">
    <source>
        <dbReference type="SAM" id="SignalP"/>
    </source>
</evidence>
<accession>A0A1X0U354</accession>
<dbReference type="EMBL" id="LVWL01000018">
    <property type="protein sequence ID" value="ORI08406.1"/>
    <property type="molecule type" value="Genomic_DNA"/>
</dbReference>
<feature type="signal peptide" evidence="1">
    <location>
        <begin position="1"/>
        <end position="17"/>
    </location>
</feature>
<protein>
    <submittedName>
        <fullName evidence="2">Uncharacterized protein</fullName>
    </submittedName>
</protein>
<evidence type="ECO:0000313" key="3">
    <source>
        <dbReference type="Proteomes" id="UP000192671"/>
    </source>
</evidence>
<comment type="caution">
    <text evidence="2">The sequence shown here is derived from an EMBL/GenBank/DDBJ whole genome shotgun (WGS) entry which is preliminary data.</text>
</comment>
<feature type="chain" id="PRO_5012981649" evidence="1">
    <location>
        <begin position="18"/>
        <end position="116"/>
    </location>
</feature>
<keyword evidence="1" id="KW-0732">Signal</keyword>
<gene>
    <name evidence="2" type="ORF">A3835_02315</name>
</gene>
<sequence>MKRISLFLVVIALNASAVTSKEVEKSWDNMVSAMAEMRPVYTMKYANELRSQCLNGENCLACEKFIKIPIFASSLANFADSKLGTKLLGMVESYANKIYDHGCHKIGCKAICDLAK</sequence>
<dbReference type="Proteomes" id="UP000192671">
    <property type="component" value="Unassembled WGS sequence"/>
</dbReference>
<evidence type="ECO:0000313" key="2">
    <source>
        <dbReference type="EMBL" id="ORI08406.1"/>
    </source>
</evidence>
<proteinExistence type="predicted"/>